<proteinExistence type="predicted"/>
<accession>A0A2B4SFF5</accession>
<evidence type="ECO:0000256" key="1">
    <source>
        <dbReference type="ARBA" id="ARBA00023125"/>
    </source>
</evidence>
<organism evidence="3 4">
    <name type="scientific">Stylophora pistillata</name>
    <name type="common">Smooth cauliflower coral</name>
    <dbReference type="NCBI Taxonomy" id="50429"/>
    <lineage>
        <taxon>Eukaryota</taxon>
        <taxon>Metazoa</taxon>
        <taxon>Cnidaria</taxon>
        <taxon>Anthozoa</taxon>
        <taxon>Hexacorallia</taxon>
        <taxon>Scleractinia</taxon>
        <taxon>Astrocoeniina</taxon>
        <taxon>Pocilloporidae</taxon>
        <taxon>Stylophora</taxon>
    </lineage>
</organism>
<evidence type="ECO:0000259" key="2">
    <source>
        <dbReference type="PROSITE" id="PS51253"/>
    </source>
</evidence>
<dbReference type="GO" id="GO:0003677">
    <property type="term" value="F:DNA binding"/>
    <property type="evidence" value="ECO:0007669"/>
    <property type="project" value="UniProtKB-KW"/>
</dbReference>
<keyword evidence="1" id="KW-0238">DNA-binding</keyword>
<name>A0A2B4SFF5_STYPI</name>
<protein>
    <submittedName>
        <fullName evidence="3">Major centromere autoantigen B</fullName>
    </submittedName>
</protein>
<dbReference type="EMBL" id="LSMT01000109">
    <property type="protein sequence ID" value="PFX27175.1"/>
    <property type="molecule type" value="Genomic_DNA"/>
</dbReference>
<dbReference type="PROSITE" id="PS51253">
    <property type="entry name" value="HTH_CENPB"/>
    <property type="match status" value="1"/>
</dbReference>
<dbReference type="SMART" id="SM00674">
    <property type="entry name" value="CENPB"/>
    <property type="match status" value="1"/>
</dbReference>
<dbReference type="Proteomes" id="UP000225706">
    <property type="component" value="Unassembled WGS sequence"/>
</dbReference>
<dbReference type="OrthoDB" id="5973372at2759"/>
<dbReference type="PANTHER" id="PTHR19303">
    <property type="entry name" value="TRANSPOSON"/>
    <property type="match status" value="1"/>
</dbReference>
<dbReference type="InterPro" id="IPR009057">
    <property type="entry name" value="Homeodomain-like_sf"/>
</dbReference>
<dbReference type="Pfam" id="PF03221">
    <property type="entry name" value="HTH_Tnp_Tc5"/>
    <property type="match status" value="1"/>
</dbReference>
<dbReference type="InterPro" id="IPR006600">
    <property type="entry name" value="HTH_CenpB_DNA-bd_dom"/>
</dbReference>
<evidence type="ECO:0000313" key="4">
    <source>
        <dbReference type="Proteomes" id="UP000225706"/>
    </source>
</evidence>
<gene>
    <name evidence="3" type="primary">CENPB</name>
    <name evidence="3" type="ORF">AWC38_SpisGene8141</name>
</gene>
<feature type="domain" description="HTH CENPB-type" evidence="2">
    <location>
        <begin position="136"/>
        <end position="207"/>
    </location>
</feature>
<dbReference type="GO" id="GO:0005634">
    <property type="term" value="C:nucleus"/>
    <property type="evidence" value="ECO:0007669"/>
    <property type="project" value="TreeGrafter"/>
</dbReference>
<dbReference type="Gene3D" id="1.10.10.60">
    <property type="entry name" value="Homeodomain-like"/>
    <property type="match status" value="2"/>
</dbReference>
<dbReference type="AlphaFoldDB" id="A0A2B4SFF5"/>
<sequence>MFVLYQTNMQQVKQLLYRCSRGNYSYRAGSFASFCFSCRRSAATDKEQLPRGIKEAEITKKDSHRNTTACSHLEKKRKCLDLSQKVAVLEFAKTHPKLGNRKIANHFGTGKTQIQAILRSKESITALYVGTSVEAKLREGALPIYSDVNEAVWDWYTLCGQSNKPVSGAMLQEEAMIIAERLGIDDFVASNGWLDRFKRQHNICNMTIAGEVVDVRTETIESWNERAREITRGWKAENITGITQEVFGVGSQRRLLTKREGAALEGEELLDLQALVNSIDTQCSAEEYISNENDVPICSGLIDHSNDNWREAARAQLLEDDVEVPDDVSTAKDNDFDNEVEPPAIKSLIEAMKVAEQLWHFAQFNGHQELALSLAKSNDLIYALNLRTPNRQTSLQDYFN</sequence>
<dbReference type="InterPro" id="IPR050863">
    <property type="entry name" value="CenT-Element_Derived"/>
</dbReference>
<keyword evidence="4" id="KW-1185">Reference proteome</keyword>
<evidence type="ECO:0000313" key="3">
    <source>
        <dbReference type="EMBL" id="PFX27175.1"/>
    </source>
</evidence>
<dbReference type="PANTHER" id="PTHR19303:SF73">
    <property type="entry name" value="PROTEIN PDC2"/>
    <property type="match status" value="1"/>
</dbReference>
<comment type="caution">
    <text evidence="3">The sequence shown here is derived from an EMBL/GenBank/DDBJ whole genome shotgun (WGS) entry which is preliminary data.</text>
</comment>
<dbReference type="SUPFAM" id="SSF46689">
    <property type="entry name" value="Homeodomain-like"/>
    <property type="match status" value="2"/>
</dbReference>
<reference evidence="4" key="1">
    <citation type="journal article" date="2017" name="bioRxiv">
        <title>Comparative analysis of the genomes of Stylophora pistillata and Acropora digitifera provides evidence for extensive differences between species of corals.</title>
        <authorList>
            <person name="Voolstra C.R."/>
            <person name="Li Y."/>
            <person name="Liew Y.J."/>
            <person name="Baumgarten S."/>
            <person name="Zoccola D."/>
            <person name="Flot J.-F."/>
            <person name="Tambutte S."/>
            <person name="Allemand D."/>
            <person name="Aranda M."/>
        </authorList>
    </citation>
    <scope>NUCLEOTIDE SEQUENCE [LARGE SCALE GENOMIC DNA]</scope>
</reference>
<dbReference type="STRING" id="50429.A0A2B4SFF5"/>